<dbReference type="AlphaFoldDB" id="A0AAF1B4K5"/>
<name>A0AAF1B4K5_DAUCS</name>
<keyword evidence="1" id="KW-0112">Calmodulin-binding</keyword>
<evidence type="ECO:0000256" key="4">
    <source>
        <dbReference type="SAM" id="MobiDB-lite"/>
    </source>
</evidence>
<sequence length="389" mass="43821">MGKKMSWFSVLKRLFNPGEKLKDIKKTKSSGWIFRSLKLKQCPSIEVPQITLSEASEEQRKHAVAVAIATAAAAEAAVTAANAAAEVVRLTRVHTVIGKNKQHLAAIKIQTSFRAYLGRKALMALKGVVRLQAVIRGQNTRRLILTRLKSLQPIAKPQVHRIIIPQVDKDYITISNPQKILLNKDKKTGCTIGKNWEDSMMSKEDMEISWLQKIDAIARRDRMKKYSFSHRERRTNLTLDNSTDQDLKRRPWFEECQIDKSKSAIYSDLIDIATYGTRQHKMRYGGLKDEAPEVLNSSLALPRRSFCDANIKKYSNTDDSSLPSSPKFPSYMGATKSAKEKVRSASTPRHRLGHDEPFVVQNSVCYSSKLSSWSSVDGEIVGITRKSST</sequence>
<dbReference type="Pfam" id="PF00612">
    <property type="entry name" value="IQ"/>
    <property type="match status" value="1"/>
</dbReference>
<dbReference type="Proteomes" id="UP000077755">
    <property type="component" value="Chromosome 6"/>
</dbReference>
<dbReference type="EMBL" id="CP093348">
    <property type="protein sequence ID" value="WOH06409.1"/>
    <property type="molecule type" value="Genomic_DNA"/>
</dbReference>
<comment type="similarity">
    <text evidence="2">Belongs to the IQD family.</text>
</comment>
<evidence type="ECO:0000313" key="6">
    <source>
        <dbReference type="EMBL" id="WOH06409.1"/>
    </source>
</evidence>
<dbReference type="Pfam" id="PF13178">
    <property type="entry name" value="DUF4005"/>
    <property type="match status" value="1"/>
</dbReference>
<accession>A0AAF1B4K5</accession>
<dbReference type="InterPro" id="IPR025064">
    <property type="entry name" value="DUF4005"/>
</dbReference>
<organism evidence="6 7">
    <name type="scientific">Daucus carota subsp. sativus</name>
    <name type="common">Carrot</name>
    <dbReference type="NCBI Taxonomy" id="79200"/>
    <lineage>
        <taxon>Eukaryota</taxon>
        <taxon>Viridiplantae</taxon>
        <taxon>Streptophyta</taxon>
        <taxon>Embryophyta</taxon>
        <taxon>Tracheophyta</taxon>
        <taxon>Spermatophyta</taxon>
        <taxon>Magnoliopsida</taxon>
        <taxon>eudicotyledons</taxon>
        <taxon>Gunneridae</taxon>
        <taxon>Pentapetalae</taxon>
        <taxon>asterids</taxon>
        <taxon>campanulids</taxon>
        <taxon>Apiales</taxon>
        <taxon>Apiaceae</taxon>
        <taxon>Apioideae</taxon>
        <taxon>Scandiceae</taxon>
        <taxon>Daucinae</taxon>
        <taxon>Daucus</taxon>
        <taxon>Daucus sect. Daucus</taxon>
    </lineage>
</organism>
<dbReference type="PROSITE" id="PS50096">
    <property type="entry name" value="IQ"/>
    <property type="match status" value="2"/>
</dbReference>
<evidence type="ECO:0000313" key="7">
    <source>
        <dbReference type="Proteomes" id="UP000077755"/>
    </source>
</evidence>
<evidence type="ECO:0000256" key="3">
    <source>
        <dbReference type="ARBA" id="ARBA00024378"/>
    </source>
</evidence>
<dbReference type="GO" id="GO:0005516">
    <property type="term" value="F:calmodulin binding"/>
    <property type="evidence" value="ECO:0007669"/>
    <property type="project" value="UniProtKB-KW"/>
</dbReference>
<evidence type="ECO:0000256" key="1">
    <source>
        <dbReference type="ARBA" id="ARBA00022860"/>
    </source>
</evidence>
<gene>
    <name evidence="6" type="ORF">DCAR_0625835</name>
</gene>
<keyword evidence="7" id="KW-1185">Reference proteome</keyword>
<feature type="domain" description="DUF4005" evidence="5">
    <location>
        <begin position="321"/>
        <end position="356"/>
    </location>
</feature>
<evidence type="ECO:0000256" key="2">
    <source>
        <dbReference type="ARBA" id="ARBA00024341"/>
    </source>
</evidence>
<reference evidence="6" key="2">
    <citation type="submission" date="2022-03" db="EMBL/GenBank/DDBJ databases">
        <title>Draft title - Genomic analysis of global carrot germplasm unveils the trajectory of domestication and the origin of high carotenoid orange carrot.</title>
        <authorList>
            <person name="Iorizzo M."/>
            <person name="Ellison S."/>
            <person name="Senalik D."/>
            <person name="Macko-Podgorni A."/>
            <person name="Grzebelus D."/>
            <person name="Bostan H."/>
            <person name="Rolling W."/>
            <person name="Curaba J."/>
            <person name="Simon P."/>
        </authorList>
    </citation>
    <scope>NUCLEOTIDE SEQUENCE</scope>
    <source>
        <tissue evidence="6">Leaf</tissue>
    </source>
</reference>
<proteinExistence type="inferred from homology"/>
<comment type="subunit">
    <text evidence="3">Binds to multiple calmodulin (CaM) in the presence of Ca(2+) and CaM-like proteins.</text>
</comment>
<feature type="region of interest" description="Disordered" evidence="4">
    <location>
        <begin position="316"/>
        <end position="353"/>
    </location>
</feature>
<evidence type="ECO:0000259" key="5">
    <source>
        <dbReference type="Pfam" id="PF13178"/>
    </source>
</evidence>
<protein>
    <recommendedName>
        <fullName evidence="5">DUF4005 domain-containing protein</fullName>
    </recommendedName>
</protein>
<dbReference type="InterPro" id="IPR000048">
    <property type="entry name" value="IQ_motif_EF-hand-BS"/>
</dbReference>
<dbReference type="PANTHER" id="PTHR32295:SF212">
    <property type="entry name" value="CALMODULIN BINDING PROTEIN-RELATED"/>
    <property type="match status" value="1"/>
</dbReference>
<dbReference type="KEGG" id="dcr:108226575"/>
<dbReference type="Gene3D" id="1.20.5.190">
    <property type="match status" value="1"/>
</dbReference>
<dbReference type="PANTHER" id="PTHR32295">
    <property type="entry name" value="IQ-DOMAIN 5-RELATED"/>
    <property type="match status" value="1"/>
</dbReference>
<reference evidence="6" key="1">
    <citation type="journal article" date="2016" name="Nat. Genet.">
        <title>A high-quality carrot genome assembly provides new insights into carotenoid accumulation and asterid genome evolution.</title>
        <authorList>
            <person name="Iorizzo M."/>
            <person name="Ellison S."/>
            <person name="Senalik D."/>
            <person name="Zeng P."/>
            <person name="Satapoomin P."/>
            <person name="Huang J."/>
            <person name="Bowman M."/>
            <person name="Iovene M."/>
            <person name="Sanseverino W."/>
            <person name="Cavagnaro P."/>
            <person name="Yildiz M."/>
            <person name="Macko-Podgorni A."/>
            <person name="Moranska E."/>
            <person name="Grzebelus E."/>
            <person name="Grzebelus D."/>
            <person name="Ashrafi H."/>
            <person name="Zheng Z."/>
            <person name="Cheng S."/>
            <person name="Spooner D."/>
            <person name="Van Deynze A."/>
            <person name="Simon P."/>
        </authorList>
    </citation>
    <scope>NUCLEOTIDE SEQUENCE</scope>
    <source>
        <tissue evidence="6">Leaf</tissue>
    </source>
</reference>